<evidence type="ECO:0000256" key="2">
    <source>
        <dbReference type="ARBA" id="ARBA00007727"/>
    </source>
</evidence>
<feature type="region of interest" description="Disordered" evidence="7">
    <location>
        <begin position="177"/>
        <end position="200"/>
    </location>
</feature>
<dbReference type="InterPro" id="IPR029962">
    <property type="entry name" value="TBL"/>
</dbReference>
<name>A0AAN9HYS2_CROPI</name>
<feature type="domain" description="Trichome birefringence-like C-terminal" evidence="9">
    <location>
        <begin position="286"/>
        <end position="561"/>
    </location>
</feature>
<keyword evidence="6 8" id="KW-0472">Membrane</keyword>
<evidence type="ECO:0000313" key="11">
    <source>
        <dbReference type="EMBL" id="KAK7259222.1"/>
    </source>
</evidence>
<proteinExistence type="inferred from homology"/>
<reference evidence="11 12" key="1">
    <citation type="submission" date="2024-01" db="EMBL/GenBank/DDBJ databases">
        <title>The genomes of 5 underutilized Papilionoideae crops provide insights into root nodulation and disease resistanc.</title>
        <authorList>
            <person name="Yuan L."/>
        </authorList>
    </citation>
    <scope>NUCLEOTIDE SEQUENCE [LARGE SCALE GENOMIC DNA]</scope>
    <source>
        <strain evidence="11">ZHUSHIDOU_FW_LH</strain>
        <tissue evidence="11">Leaf</tissue>
    </source>
</reference>
<dbReference type="Proteomes" id="UP001372338">
    <property type="component" value="Unassembled WGS sequence"/>
</dbReference>
<evidence type="ECO:0000313" key="12">
    <source>
        <dbReference type="Proteomes" id="UP001372338"/>
    </source>
</evidence>
<feature type="transmembrane region" description="Helical" evidence="8">
    <location>
        <begin position="54"/>
        <end position="76"/>
    </location>
</feature>
<evidence type="ECO:0000256" key="3">
    <source>
        <dbReference type="ARBA" id="ARBA00022692"/>
    </source>
</evidence>
<dbReference type="Pfam" id="PF14416">
    <property type="entry name" value="PMR5N"/>
    <property type="match status" value="1"/>
</dbReference>
<dbReference type="EMBL" id="JAYWIO010000005">
    <property type="protein sequence ID" value="KAK7259222.1"/>
    <property type="molecule type" value="Genomic_DNA"/>
</dbReference>
<evidence type="ECO:0000259" key="9">
    <source>
        <dbReference type="Pfam" id="PF13839"/>
    </source>
</evidence>
<keyword evidence="3 8" id="KW-0812">Transmembrane</keyword>
<keyword evidence="12" id="KW-1185">Reference proteome</keyword>
<dbReference type="GO" id="GO:0016020">
    <property type="term" value="C:membrane"/>
    <property type="evidence" value="ECO:0007669"/>
    <property type="project" value="UniProtKB-SubCell"/>
</dbReference>
<evidence type="ECO:0008006" key="13">
    <source>
        <dbReference type="Google" id="ProtNLM"/>
    </source>
</evidence>
<comment type="subcellular location">
    <subcellularLocation>
        <location evidence="1">Membrane</location>
        <topology evidence="1">Single-pass membrane protein</topology>
    </subcellularLocation>
</comment>
<evidence type="ECO:0000256" key="5">
    <source>
        <dbReference type="ARBA" id="ARBA00022989"/>
    </source>
</evidence>
<evidence type="ECO:0000256" key="8">
    <source>
        <dbReference type="SAM" id="Phobius"/>
    </source>
</evidence>
<dbReference type="PANTHER" id="PTHR32285">
    <property type="entry name" value="PROTEIN TRICHOME BIREFRINGENCE-LIKE 9-RELATED"/>
    <property type="match status" value="1"/>
</dbReference>
<dbReference type="GO" id="GO:0005794">
    <property type="term" value="C:Golgi apparatus"/>
    <property type="evidence" value="ECO:0007669"/>
    <property type="project" value="TreeGrafter"/>
</dbReference>
<keyword evidence="5 8" id="KW-1133">Transmembrane helix</keyword>
<dbReference type="PANTHER" id="PTHR32285:SF19">
    <property type="entry name" value="PROTEIN TRICHOME BIREFRINGENCE-LIKE 6"/>
    <property type="match status" value="1"/>
</dbReference>
<dbReference type="InterPro" id="IPR026057">
    <property type="entry name" value="TBL_C"/>
</dbReference>
<comment type="similarity">
    <text evidence="2">Belongs to the PC-esterase family. TBL subfamily.</text>
</comment>
<dbReference type="InterPro" id="IPR025846">
    <property type="entry name" value="TBL_N"/>
</dbReference>
<dbReference type="GO" id="GO:0016413">
    <property type="term" value="F:O-acetyltransferase activity"/>
    <property type="evidence" value="ECO:0007669"/>
    <property type="project" value="InterPro"/>
</dbReference>
<feature type="domain" description="Trichome birefringence-like N-terminal" evidence="10">
    <location>
        <begin position="232"/>
        <end position="285"/>
    </location>
</feature>
<accession>A0AAN9HYS2</accession>
<organism evidence="11 12">
    <name type="scientific">Crotalaria pallida</name>
    <name type="common">Smooth rattlebox</name>
    <name type="synonym">Crotalaria striata</name>
    <dbReference type="NCBI Taxonomy" id="3830"/>
    <lineage>
        <taxon>Eukaryota</taxon>
        <taxon>Viridiplantae</taxon>
        <taxon>Streptophyta</taxon>
        <taxon>Embryophyta</taxon>
        <taxon>Tracheophyta</taxon>
        <taxon>Spermatophyta</taxon>
        <taxon>Magnoliopsida</taxon>
        <taxon>eudicotyledons</taxon>
        <taxon>Gunneridae</taxon>
        <taxon>Pentapetalae</taxon>
        <taxon>rosids</taxon>
        <taxon>fabids</taxon>
        <taxon>Fabales</taxon>
        <taxon>Fabaceae</taxon>
        <taxon>Papilionoideae</taxon>
        <taxon>50 kb inversion clade</taxon>
        <taxon>genistoids sensu lato</taxon>
        <taxon>core genistoids</taxon>
        <taxon>Crotalarieae</taxon>
        <taxon>Crotalaria</taxon>
    </lineage>
</organism>
<sequence>MKNIRYPPFHPVTVFLTEKPETATLTSCVVLHKLNKVVSSMERQKSFSFKPTRLLVFSFTIFSSTLFLSTFTIWLFKSTPSLQNQSPLHLNTSLSSSPSLTSSYENNSANVSVSFQPLTVQALTRFTKNFTVHGVKIPTLIENRFTGPHSNITGPKSEDLTHHVEVDASSFNFTAMQEENRTSSSESRVSSEQKMKKKKKKKKVVADAADLGVETQVPVLDKIEQKKKKRVEECNLTKGYWVFDESYPLYDKDSCPFIDEGFDCEGNGRLDRNYTKWRWQPKGCDIPRFNATKMLELIRGKRLVFVGDSINRNQWESMLCMLFGAIRDPKKVYETHGRRITKEKGNYSFRFQDYQCTVEYYVSHFLVHESKARIGQRRRPTLRIDAIDHGSSRWRGADVLVFNTAHWWSHYKTKAGINYYQEGNLVHPRLNVTTALRKSLMTWSSWVDRHINPRKTQVFFRSSAPSHFRGGNWNSGGHCREATNPLNETLSTTYPEKDIIIEEIIKQMKTPVTLLNITSLSGYRIDGHPSMYGRKSQSSNIQDCSHWCLPGVPDTWNELLYFHLQSR</sequence>
<dbReference type="AlphaFoldDB" id="A0AAN9HYS2"/>
<comment type="caution">
    <text evidence="11">The sequence shown here is derived from an EMBL/GenBank/DDBJ whole genome shotgun (WGS) entry which is preliminary data.</text>
</comment>
<evidence type="ECO:0000256" key="4">
    <source>
        <dbReference type="ARBA" id="ARBA00022968"/>
    </source>
</evidence>
<protein>
    <recommendedName>
        <fullName evidence="13">Trichome birefringence-like N-terminal domain-containing protein</fullName>
    </recommendedName>
</protein>
<dbReference type="Pfam" id="PF13839">
    <property type="entry name" value="PC-Esterase"/>
    <property type="match status" value="1"/>
</dbReference>
<evidence type="ECO:0000256" key="1">
    <source>
        <dbReference type="ARBA" id="ARBA00004167"/>
    </source>
</evidence>
<evidence type="ECO:0000256" key="7">
    <source>
        <dbReference type="SAM" id="MobiDB-lite"/>
    </source>
</evidence>
<gene>
    <name evidence="11" type="ORF">RIF29_24822</name>
</gene>
<evidence type="ECO:0000259" key="10">
    <source>
        <dbReference type="Pfam" id="PF14416"/>
    </source>
</evidence>
<evidence type="ECO:0000256" key="6">
    <source>
        <dbReference type="ARBA" id="ARBA00023136"/>
    </source>
</evidence>
<keyword evidence="4" id="KW-0735">Signal-anchor</keyword>